<keyword evidence="4" id="KW-1185">Reference proteome</keyword>
<dbReference type="GO" id="GO:0007165">
    <property type="term" value="P:signal transduction"/>
    <property type="evidence" value="ECO:0007669"/>
    <property type="project" value="TreeGrafter"/>
</dbReference>
<comment type="caution">
    <text evidence="3">The sequence shown here is derived from an EMBL/GenBank/DDBJ whole genome shotgun (WGS) entry which is preliminary data.</text>
</comment>
<dbReference type="Proteomes" id="UP001162156">
    <property type="component" value="Unassembled WGS sequence"/>
</dbReference>
<dbReference type="PANTHER" id="PTHR12832:SF11">
    <property type="entry name" value="LD23868P"/>
    <property type="match status" value="1"/>
</dbReference>
<name>A0AAV8ZH34_9CUCU</name>
<dbReference type="Pfam" id="PF05794">
    <property type="entry name" value="Tcp11"/>
    <property type="match status" value="2"/>
</dbReference>
<evidence type="ECO:0000256" key="2">
    <source>
        <dbReference type="SAM" id="MobiDB-lite"/>
    </source>
</evidence>
<comment type="similarity">
    <text evidence="1">Belongs to the TCP11 family.</text>
</comment>
<dbReference type="AlphaFoldDB" id="A0AAV8ZH34"/>
<reference evidence="3" key="1">
    <citation type="journal article" date="2023" name="Insect Mol. Biol.">
        <title>Genome sequencing provides insights into the evolution of gene families encoding plant cell wall-degrading enzymes in longhorned beetles.</title>
        <authorList>
            <person name="Shin N.R."/>
            <person name="Okamura Y."/>
            <person name="Kirsch R."/>
            <person name="Pauchet Y."/>
        </authorList>
    </citation>
    <scope>NUCLEOTIDE SEQUENCE</scope>
    <source>
        <strain evidence="3">RBIC_L_NR</strain>
    </source>
</reference>
<evidence type="ECO:0000256" key="1">
    <source>
        <dbReference type="ARBA" id="ARBA00010954"/>
    </source>
</evidence>
<evidence type="ECO:0000313" key="3">
    <source>
        <dbReference type="EMBL" id="KAJ8963714.1"/>
    </source>
</evidence>
<feature type="compositionally biased region" description="Polar residues" evidence="2">
    <location>
        <begin position="10"/>
        <end position="22"/>
    </location>
</feature>
<feature type="region of interest" description="Disordered" evidence="2">
    <location>
        <begin position="1"/>
        <end position="22"/>
    </location>
</feature>
<dbReference type="EMBL" id="JANEYF010001514">
    <property type="protein sequence ID" value="KAJ8963714.1"/>
    <property type="molecule type" value="Genomic_DNA"/>
</dbReference>
<accession>A0AAV8ZH34</accession>
<dbReference type="PANTHER" id="PTHR12832">
    <property type="entry name" value="TESTIS-SPECIFIC PROTEIN PBS13 T-COMPLEX 11"/>
    <property type="match status" value="1"/>
</dbReference>
<evidence type="ECO:0000313" key="4">
    <source>
        <dbReference type="Proteomes" id="UP001162156"/>
    </source>
</evidence>
<sequence>MSRNEKNIPSEPQDTGTLPRIRTTSECSYTSDDGALGFTEKRQRTTSQQFMVTSGLTAASPPKFVSLEEIMQAANGMRDMALVHQIVVDEDFKLRRAEPAPNSIQKIIKETMHKAFWDVLREQLSEEPVNCTQHYAQYVISVMSKLCAPVRDDKIKELTETVDVIDTFKGILETFMLDEERLIDLKLRTFRLTSIATILLVTISNAGADLQSITPFKESLKEHISILLQSIKTEKELIDALPNVGEQVVNDLKEAQKKYELPEIFQAAEANLKQQILDIGET</sequence>
<proteinExistence type="inferred from homology"/>
<gene>
    <name evidence="3" type="ORF">NQ314_005435</name>
</gene>
<dbReference type="InterPro" id="IPR008862">
    <property type="entry name" value="Tcp11"/>
</dbReference>
<organism evidence="3 4">
    <name type="scientific">Rhamnusium bicolor</name>
    <dbReference type="NCBI Taxonomy" id="1586634"/>
    <lineage>
        <taxon>Eukaryota</taxon>
        <taxon>Metazoa</taxon>
        <taxon>Ecdysozoa</taxon>
        <taxon>Arthropoda</taxon>
        <taxon>Hexapoda</taxon>
        <taxon>Insecta</taxon>
        <taxon>Pterygota</taxon>
        <taxon>Neoptera</taxon>
        <taxon>Endopterygota</taxon>
        <taxon>Coleoptera</taxon>
        <taxon>Polyphaga</taxon>
        <taxon>Cucujiformia</taxon>
        <taxon>Chrysomeloidea</taxon>
        <taxon>Cerambycidae</taxon>
        <taxon>Lepturinae</taxon>
        <taxon>Rhagiini</taxon>
        <taxon>Rhamnusium</taxon>
    </lineage>
</organism>
<protein>
    <submittedName>
        <fullName evidence="3">Uncharacterized protein</fullName>
    </submittedName>
</protein>